<dbReference type="AlphaFoldDB" id="A0A5K1K2P5"/>
<feature type="compositionally biased region" description="Acidic residues" evidence="1">
    <location>
        <begin position="85"/>
        <end position="94"/>
    </location>
</feature>
<evidence type="ECO:0000256" key="1">
    <source>
        <dbReference type="SAM" id="MobiDB-lite"/>
    </source>
</evidence>
<feature type="compositionally biased region" description="Acidic residues" evidence="1">
    <location>
        <begin position="168"/>
        <end position="177"/>
    </location>
</feature>
<proteinExistence type="predicted"/>
<evidence type="ECO:0000313" key="2">
    <source>
        <dbReference type="EMBL" id="VWO99930.1"/>
    </source>
</evidence>
<feature type="compositionally biased region" description="Acidic residues" evidence="1">
    <location>
        <begin position="185"/>
        <end position="195"/>
    </location>
</feature>
<name>A0A5K1K2P5_9APHY</name>
<feature type="compositionally biased region" description="Basic and acidic residues" evidence="1">
    <location>
        <begin position="196"/>
        <end position="214"/>
    </location>
</feature>
<gene>
    <name evidence="2" type="primary">I1RMC1</name>
</gene>
<feature type="compositionally biased region" description="Basic and acidic residues" evidence="1">
    <location>
        <begin position="58"/>
        <end position="84"/>
    </location>
</feature>
<reference evidence="2" key="1">
    <citation type="submission" date="2019-10" db="EMBL/GenBank/DDBJ databases">
        <authorList>
            <person name="Nor Muhammad N."/>
        </authorList>
    </citation>
    <scope>NUCLEOTIDE SEQUENCE</scope>
</reference>
<accession>A0A5K1K2P5</accession>
<organism evidence="2">
    <name type="scientific">Ganoderma boninense</name>
    <dbReference type="NCBI Taxonomy" id="34458"/>
    <lineage>
        <taxon>Eukaryota</taxon>
        <taxon>Fungi</taxon>
        <taxon>Dikarya</taxon>
        <taxon>Basidiomycota</taxon>
        <taxon>Agaricomycotina</taxon>
        <taxon>Agaricomycetes</taxon>
        <taxon>Polyporales</taxon>
        <taxon>Polyporaceae</taxon>
        <taxon>Ganoderma</taxon>
    </lineage>
</organism>
<sequence>MVEREAAVELLEGGRGGVRFGRRKGVVEGRERERMRYWSWFVAVWGKRPEGALVAKSKGADAVEEKEGESAETVAKEEEKKSDGEDPEADEDTEQWWGFWEPEEVAKLAEWLAMRHGINLEKKRAPKGSEETAVLGVAEAQKGNNPSKARGRPSNASSARASFIVVSDSEDDSEDEREQDRNRDEGDDDIDDDGDVLMRVDEHGEPVPTKRDLRKLARCLKEYSEMLAWRIKRASKDDKGKDTEKNADTQAEEKDNDNGDGKRKGKGKAVESRSPPAEGIAPATFYGKK</sequence>
<feature type="region of interest" description="Disordered" evidence="1">
    <location>
        <begin position="137"/>
        <end position="214"/>
    </location>
</feature>
<feature type="region of interest" description="Disordered" evidence="1">
    <location>
        <begin position="56"/>
        <end position="99"/>
    </location>
</feature>
<protein>
    <submittedName>
        <fullName evidence="2">N/A</fullName>
    </submittedName>
</protein>
<feature type="region of interest" description="Disordered" evidence="1">
    <location>
        <begin position="231"/>
        <end position="289"/>
    </location>
</feature>
<feature type="compositionally biased region" description="Basic and acidic residues" evidence="1">
    <location>
        <begin position="234"/>
        <end position="262"/>
    </location>
</feature>
<dbReference type="EMBL" id="LR728018">
    <property type="protein sequence ID" value="VWO99930.1"/>
    <property type="molecule type" value="Genomic_DNA"/>
</dbReference>